<evidence type="ECO:0000259" key="2">
    <source>
        <dbReference type="Pfam" id="PF00892"/>
    </source>
</evidence>
<feature type="domain" description="EamA" evidence="2">
    <location>
        <begin position="627"/>
        <end position="765"/>
    </location>
</feature>
<protein>
    <recommendedName>
        <fullName evidence="2">EamA domain-containing protein</fullName>
    </recommendedName>
</protein>
<dbReference type="InterPro" id="IPR037185">
    <property type="entry name" value="EmrE-like"/>
</dbReference>
<feature type="transmembrane region" description="Helical" evidence="1">
    <location>
        <begin position="723"/>
        <end position="743"/>
    </location>
</feature>
<keyword evidence="4" id="KW-1185">Reference proteome</keyword>
<keyword evidence="1" id="KW-1133">Transmembrane helix</keyword>
<feature type="transmembrane region" description="Helical" evidence="1">
    <location>
        <begin position="63"/>
        <end position="81"/>
    </location>
</feature>
<keyword evidence="1" id="KW-0472">Membrane</keyword>
<feature type="transmembrane region" description="Helical" evidence="1">
    <location>
        <begin position="579"/>
        <end position="599"/>
    </location>
</feature>
<feature type="domain" description="EamA" evidence="2">
    <location>
        <begin position="67"/>
        <end position="200"/>
    </location>
</feature>
<feature type="transmembrane region" description="Helical" evidence="1">
    <location>
        <begin position="186"/>
        <end position="206"/>
    </location>
</feature>
<feature type="transmembrane region" description="Helical" evidence="1">
    <location>
        <begin position="523"/>
        <end position="546"/>
    </location>
</feature>
<feature type="transmembrane region" description="Helical" evidence="1">
    <location>
        <begin position="133"/>
        <end position="153"/>
    </location>
</feature>
<feature type="domain" description="EamA" evidence="2">
    <location>
        <begin position="458"/>
        <end position="593"/>
    </location>
</feature>
<feature type="transmembrane region" description="Helical" evidence="1">
    <location>
        <begin position="624"/>
        <end position="645"/>
    </location>
</feature>
<feature type="transmembrane region" description="Helical" evidence="1">
    <location>
        <begin position="269"/>
        <end position="289"/>
    </location>
</feature>
<proteinExistence type="predicted"/>
<dbReference type="AlphaFoldDB" id="A0A553NPH1"/>
<feature type="transmembrane region" description="Helical" evidence="1">
    <location>
        <begin position="652"/>
        <end position="671"/>
    </location>
</feature>
<keyword evidence="1" id="KW-0812">Transmembrane</keyword>
<name>A0A553NPH1_TIGCA</name>
<feature type="transmembrane region" description="Helical" evidence="1">
    <location>
        <begin position="552"/>
        <end position="570"/>
    </location>
</feature>
<reference evidence="3 4" key="1">
    <citation type="journal article" date="2018" name="Nat. Ecol. Evol.">
        <title>Genomic signatures of mitonuclear coevolution across populations of Tigriopus californicus.</title>
        <authorList>
            <person name="Barreto F.S."/>
            <person name="Watson E.T."/>
            <person name="Lima T.G."/>
            <person name="Willett C.S."/>
            <person name="Edmands S."/>
            <person name="Li W."/>
            <person name="Burton R.S."/>
        </authorList>
    </citation>
    <scope>NUCLEOTIDE SEQUENCE [LARGE SCALE GENOMIC DNA]</scope>
    <source>
        <strain evidence="3 4">San Diego</strain>
    </source>
</reference>
<dbReference type="InterPro" id="IPR000620">
    <property type="entry name" value="EamA_dom"/>
</dbReference>
<dbReference type="Pfam" id="PF00892">
    <property type="entry name" value="EamA"/>
    <property type="match status" value="4"/>
</dbReference>
<evidence type="ECO:0000313" key="4">
    <source>
        <dbReference type="Proteomes" id="UP000318571"/>
    </source>
</evidence>
<evidence type="ECO:0000256" key="1">
    <source>
        <dbReference type="SAM" id="Phobius"/>
    </source>
</evidence>
<feature type="transmembrane region" description="Helical" evidence="1">
    <location>
        <begin position="234"/>
        <end position="257"/>
    </location>
</feature>
<comment type="caution">
    <text evidence="3">The sequence shown here is derived from an EMBL/GenBank/DDBJ whole genome shotgun (WGS) entry which is preliminary data.</text>
</comment>
<dbReference type="STRING" id="6832.A0A553NPH1"/>
<dbReference type="GO" id="GO:0016020">
    <property type="term" value="C:membrane"/>
    <property type="evidence" value="ECO:0007669"/>
    <property type="project" value="InterPro"/>
</dbReference>
<dbReference type="SUPFAM" id="SSF103481">
    <property type="entry name" value="Multidrug resistance efflux transporter EmrE"/>
    <property type="match status" value="4"/>
</dbReference>
<feature type="transmembrane region" description="Helical" evidence="1">
    <location>
        <begin position="360"/>
        <end position="383"/>
    </location>
</feature>
<feature type="transmembrane region" description="Helical" evidence="1">
    <location>
        <begin position="301"/>
        <end position="321"/>
    </location>
</feature>
<feature type="transmembrane region" description="Helical" evidence="1">
    <location>
        <begin position="159"/>
        <end position="177"/>
    </location>
</feature>
<feature type="transmembrane region" description="Helical" evidence="1">
    <location>
        <begin position="93"/>
        <end position="112"/>
    </location>
</feature>
<evidence type="ECO:0000313" key="3">
    <source>
        <dbReference type="EMBL" id="TRY67307.1"/>
    </source>
</evidence>
<dbReference type="PANTHER" id="PTHR22911">
    <property type="entry name" value="ACYL-MALONYL CONDENSING ENZYME-RELATED"/>
    <property type="match status" value="1"/>
</dbReference>
<accession>A0A553NPH1</accession>
<feature type="transmembrane region" description="Helical" evidence="1">
    <location>
        <begin position="691"/>
        <end position="711"/>
    </location>
</feature>
<feature type="transmembrane region" description="Helical" evidence="1">
    <location>
        <begin position="457"/>
        <end position="480"/>
    </location>
</feature>
<feature type="transmembrane region" description="Helical" evidence="1">
    <location>
        <begin position="749"/>
        <end position="766"/>
    </location>
</feature>
<dbReference type="EMBL" id="VCGU01000011">
    <property type="protein sequence ID" value="TRY67307.1"/>
    <property type="molecule type" value="Genomic_DNA"/>
</dbReference>
<gene>
    <name evidence="3" type="ORF">TCAL_07231</name>
</gene>
<feature type="transmembrane region" description="Helical" evidence="1">
    <location>
        <begin position="492"/>
        <end position="511"/>
    </location>
</feature>
<feature type="transmembrane region" description="Helical" evidence="1">
    <location>
        <begin position="333"/>
        <end position="354"/>
    </location>
</feature>
<dbReference type="Proteomes" id="UP000318571">
    <property type="component" value="Chromosome 4"/>
</dbReference>
<feature type="domain" description="EamA" evidence="2">
    <location>
        <begin position="238"/>
        <end position="377"/>
    </location>
</feature>
<organism evidence="3 4">
    <name type="scientific">Tigriopus californicus</name>
    <name type="common">Marine copepod</name>
    <dbReference type="NCBI Taxonomy" id="6832"/>
    <lineage>
        <taxon>Eukaryota</taxon>
        <taxon>Metazoa</taxon>
        <taxon>Ecdysozoa</taxon>
        <taxon>Arthropoda</taxon>
        <taxon>Crustacea</taxon>
        <taxon>Multicrustacea</taxon>
        <taxon>Hexanauplia</taxon>
        <taxon>Copepoda</taxon>
        <taxon>Harpacticoida</taxon>
        <taxon>Harpacticidae</taxon>
        <taxon>Tigriopus</taxon>
    </lineage>
</organism>
<sequence length="782" mass="86518">MSLVCSEAVLTTHLHFQEDIEHNGYLSLPGSSIAGSETETSEIEEVPVHSLFSRGWFEIHPRFKVAIGMILALISGLVFTFNGSVMKYYGIDPVEVLAVRGAVQFWFMFMLCKARGIPLWSDEVRNKTKGLMLLQGLMGGVMVIMSLISIMMIPLGDALTFIFSSPVFTCICSRIFLKHRLGLWKVIFIGLLILGITFVVQPPFIFPDTESNPNEVSLKGEWNDDDPDIVVHDFHYYLGALLAVLAAVIASFNSVCVSGTLKHIDSMVLVSYVGASSFMIAVLCTIFDLKQRIFSVEIVDIAAWEWGLIFGMAILGIFAYFSITKALQLIDPTVVSVLRSTEILLGFFVQVIVMNQIPNSFSIAGASIVFLSIIMIAMEGNIVRRLPLRIRANLNFSEYPKTRMTSNEVLITDCEEPPERHGYTPIPSSDPAPEDEQQTSLSRVSLWLEQHPTFKHALGLSLALVSGLIFTTSSFLIKFFNVDSVEAVTVRSVLQTLVMASVVKLNGFKFWPNEPHVTNGVRAWLVVQGLLGGIMVMSGFVSLTLIPLGDALTLFFSSPVFTSIFSHIVLGNRLKLWKSFFITLLICGVIFVVRPPMIFPPSQTFHSRRRRNAHEITQPHDSTYYLGAGLALMGSILAGVYSVVISGPLRDIKASVSIFYVGLMTFFIAIFGTELDDKQRIFSPHIGEITLAEWGALFLIAALGVAAYFCVTSSLQLIEPTIVSVLRALEIVFGFVIQTFIMGHQPSELSAFGAALVLISVIMISLERPIVRLVPVSVRRWL</sequence>